<proteinExistence type="predicted"/>
<reference evidence="2" key="1">
    <citation type="submission" date="2018-04" db="EMBL/GenBank/DDBJ databases">
        <title>WGS assembly of Panicum hallii.</title>
        <authorList>
            <person name="Lovell J."/>
            <person name="Jenkins J."/>
            <person name="Lowry D."/>
            <person name="Mamidi S."/>
            <person name="Sreedasyam A."/>
            <person name="Weng X."/>
            <person name="Barry K."/>
            <person name="Bonette J."/>
            <person name="Campitelli B."/>
            <person name="Daum C."/>
            <person name="Gordon S."/>
            <person name="Gould B."/>
            <person name="Lipzen A."/>
            <person name="Macqueen A."/>
            <person name="Palacio-Mejia J."/>
            <person name="Plott C."/>
            <person name="Shakirov E."/>
            <person name="Shu S."/>
            <person name="Yoshinaga Y."/>
            <person name="Zane M."/>
            <person name="Rokhsar D."/>
            <person name="Grimwood J."/>
            <person name="Schmutz J."/>
            <person name="Juenger T."/>
        </authorList>
    </citation>
    <scope>NUCLEOTIDE SEQUENCE [LARGE SCALE GENOMIC DNA]</scope>
    <source>
        <strain evidence="2">FIL2</strain>
    </source>
</reference>
<dbReference type="PANTHER" id="PTHR33170">
    <property type="entry name" value="DUF4283 DOMAIN-CONTAINING PROTEIN-RELATED"/>
    <property type="match status" value="1"/>
</dbReference>
<dbReference type="Proteomes" id="UP000243499">
    <property type="component" value="Chromosome 9"/>
</dbReference>
<organism evidence="2">
    <name type="scientific">Panicum hallii</name>
    <dbReference type="NCBI Taxonomy" id="206008"/>
    <lineage>
        <taxon>Eukaryota</taxon>
        <taxon>Viridiplantae</taxon>
        <taxon>Streptophyta</taxon>
        <taxon>Embryophyta</taxon>
        <taxon>Tracheophyta</taxon>
        <taxon>Spermatophyta</taxon>
        <taxon>Magnoliopsida</taxon>
        <taxon>Liliopsida</taxon>
        <taxon>Poales</taxon>
        <taxon>Poaceae</taxon>
        <taxon>PACMAD clade</taxon>
        <taxon>Panicoideae</taxon>
        <taxon>Panicodae</taxon>
        <taxon>Paniceae</taxon>
        <taxon>Panicinae</taxon>
        <taxon>Panicum</taxon>
        <taxon>Panicum sect. Panicum</taxon>
    </lineage>
</organism>
<feature type="compositionally biased region" description="Basic and acidic residues" evidence="1">
    <location>
        <begin position="110"/>
        <end position="143"/>
    </location>
</feature>
<name>A0A2S3IN80_9POAL</name>
<gene>
    <name evidence="2" type="ORF">PAHAL_9G365200</name>
</gene>
<dbReference type="Gramene" id="PAN48174">
    <property type="protein sequence ID" value="PAN48174"/>
    <property type="gene ID" value="PAHAL_9G365200"/>
</dbReference>
<protein>
    <submittedName>
        <fullName evidence="2">Uncharacterized protein</fullName>
    </submittedName>
</protein>
<evidence type="ECO:0000256" key="1">
    <source>
        <dbReference type="SAM" id="MobiDB-lite"/>
    </source>
</evidence>
<accession>A0A2S3IN80</accession>
<dbReference type="AlphaFoldDB" id="A0A2S3IN80"/>
<feature type="region of interest" description="Disordered" evidence="1">
    <location>
        <begin position="208"/>
        <end position="228"/>
    </location>
</feature>
<dbReference type="PANTHER" id="PTHR33170:SF41">
    <property type="entry name" value="CCHC-TYPE DOMAIN-CONTAINING PROTEIN"/>
    <property type="match status" value="1"/>
</dbReference>
<feature type="region of interest" description="Disordered" evidence="1">
    <location>
        <begin position="99"/>
        <end position="143"/>
    </location>
</feature>
<dbReference type="EMBL" id="CM008054">
    <property type="protein sequence ID" value="PAN48174.1"/>
    <property type="molecule type" value="Genomic_DNA"/>
</dbReference>
<sequence>MGPVVARCANAKMEIKEKKDTEVWKYGIPKDWIQFRGYPQKAQGISYHMGYWLIFSATSMVDMKFTEHYGRPRMKMVVINPDLIPEFVYELQLRVEEGDENNPLPINMDEQPKEDGDKDKKKNSEEANKENNVKNTGDAHPRVKELEKEGNATGKGSAPSAMMAAAATALPSCADSNKDRHTVVLEPTGTADNTRAWVAELFYGQTAHDGAPKNHRATTPTRKSKRNMMLPDKTPLREHLSLKPARTWRSLIIKVLFRGTHWPRL</sequence>
<evidence type="ECO:0000313" key="2">
    <source>
        <dbReference type="EMBL" id="PAN48174.1"/>
    </source>
</evidence>